<keyword evidence="3 6" id="KW-0812">Transmembrane</keyword>
<dbReference type="InterPro" id="IPR000620">
    <property type="entry name" value="EamA_dom"/>
</dbReference>
<dbReference type="Pfam" id="PF00892">
    <property type="entry name" value="EamA"/>
    <property type="match status" value="2"/>
</dbReference>
<name>A0A558QX81_9SPHN</name>
<dbReference type="Proteomes" id="UP000318681">
    <property type="component" value="Unassembled WGS sequence"/>
</dbReference>
<feature type="transmembrane region" description="Helical" evidence="6">
    <location>
        <begin position="100"/>
        <end position="120"/>
    </location>
</feature>
<feature type="transmembrane region" description="Helical" evidence="6">
    <location>
        <begin position="160"/>
        <end position="180"/>
    </location>
</feature>
<dbReference type="AlphaFoldDB" id="A0A558QX81"/>
<feature type="transmembrane region" description="Helical" evidence="6">
    <location>
        <begin position="76"/>
        <end position="94"/>
    </location>
</feature>
<evidence type="ECO:0000256" key="5">
    <source>
        <dbReference type="ARBA" id="ARBA00023136"/>
    </source>
</evidence>
<keyword evidence="9" id="KW-1185">Reference proteome</keyword>
<feature type="domain" description="EamA" evidence="7">
    <location>
        <begin position="165"/>
        <end position="299"/>
    </location>
</feature>
<feature type="transmembrane region" description="Helical" evidence="6">
    <location>
        <begin position="45"/>
        <end position="64"/>
    </location>
</feature>
<feature type="domain" description="EamA" evidence="7">
    <location>
        <begin position="21"/>
        <end position="147"/>
    </location>
</feature>
<evidence type="ECO:0000256" key="1">
    <source>
        <dbReference type="ARBA" id="ARBA00004141"/>
    </source>
</evidence>
<comment type="subcellular location">
    <subcellularLocation>
        <location evidence="1">Membrane</location>
        <topology evidence="1">Multi-pass membrane protein</topology>
    </subcellularLocation>
</comment>
<dbReference type="EMBL" id="VNIM01000079">
    <property type="protein sequence ID" value="TVV71754.1"/>
    <property type="molecule type" value="Genomic_DNA"/>
</dbReference>
<dbReference type="OrthoDB" id="2352272at2"/>
<organism evidence="8 9">
    <name type="scientific">Alterirhizorhabdus solaris</name>
    <dbReference type="NCBI Taxonomy" id="2529389"/>
    <lineage>
        <taxon>Bacteria</taxon>
        <taxon>Pseudomonadati</taxon>
        <taxon>Pseudomonadota</taxon>
        <taxon>Alphaproteobacteria</taxon>
        <taxon>Sphingomonadales</taxon>
        <taxon>Rhizorhabdaceae</taxon>
        <taxon>Alterirhizorhabdus</taxon>
    </lineage>
</organism>
<dbReference type="SUPFAM" id="SSF103481">
    <property type="entry name" value="Multidrug resistance efflux transporter EmrE"/>
    <property type="match status" value="2"/>
</dbReference>
<dbReference type="PANTHER" id="PTHR32322:SF2">
    <property type="entry name" value="EAMA DOMAIN-CONTAINING PROTEIN"/>
    <property type="match status" value="1"/>
</dbReference>
<feature type="transmembrane region" description="Helical" evidence="6">
    <location>
        <begin position="192"/>
        <end position="213"/>
    </location>
</feature>
<feature type="transmembrane region" description="Helical" evidence="6">
    <location>
        <begin position="12"/>
        <end position="33"/>
    </location>
</feature>
<evidence type="ECO:0000259" key="7">
    <source>
        <dbReference type="Pfam" id="PF00892"/>
    </source>
</evidence>
<dbReference type="InterPro" id="IPR050638">
    <property type="entry name" value="AA-Vitamin_Transporters"/>
</dbReference>
<evidence type="ECO:0000256" key="4">
    <source>
        <dbReference type="ARBA" id="ARBA00022989"/>
    </source>
</evidence>
<sequence>MATEPPLNRAAQLRVLVPFTIVTLIWGGTWLVIRHQLGIVPPSWSIAYRFALAAAAMFLYARFAGASLRLAARDHAFAAVTGVALFGLNFQFVYRAEGHIASGLVALVFAMLIVPNTLLARAFLGQGVSRRFFAGSAVAVGGLALLFWHELSASAAGPRATLLGIGLTLAGVMAASVANVMQASERARRLPVPTLLAWGMAYGALADAAFAWITAGPPRFDPSLSYVVGLAYLGLAASAVAFPLYFGVIQAIGPGRAAYSSVLVPVLAMALSTVFEAYRWTVPAALGVALVLAGLVIALRAKASGQARPVSDDR</sequence>
<reference evidence="8 9" key="1">
    <citation type="submission" date="2019-07" db="EMBL/GenBank/DDBJ databases">
        <title>Sphingomonas solaris sp. nov., isolated from a solar panel from Boston, Massachusetts.</title>
        <authorList>
            <person name="Tanner K."/>
            <person name="Pascual J."/>
            <person name="Mancuso C."/>
            <person name="Pereto J."/>
            <person name="Khalil A."/>
            <person name="Vilanova C."/>
        </authorList>
    </citation>
    <scope>NUCLEOTIDE SEQUENCE [LARGE SCALE GENOMIC DNA]</scope>
    <source>
        <strain evidence="8 9">R4DWN</strain>
    </source>
</reference>
<evidence type="ECO:0000256" key="3">
    <source>
        <dbReference type="ARBA" id="ARBA00022692"/>
    </source>
</evidence>
<protein>
    <submittedName>
        <fullName evidence="8">DMT family transporter</fullName>
    </submittedName>
</protein>
<dbReference type="GO" id="GO:0016020">
    <property type="term" value="C:membrane"/>
    <property type="evidence" value="ECO:0007669"/>
    <property type="project" value="UniProtKB-SubCell"/>
</dbReference>
<dbReference type="PANTHER" id="PTHR32322">
    <property type="entry name" value="INNER MEMBRANE TRANSPORTER"/>
    <property type="match status" value="1"/>
</dbReference>
<accession>A0A558QX81</accession>
<feature type="transmembrane region" description="Helical" evidence="6">
    <location>
        <begin position="132"/>
        <end position="148"/>
    </location>
</feature>
<evidence type="ECO:0000313" key="9">
    <source>
        <dbReference type="Proteomes" id="UP000318681"/>
    </source>
</evidence>
<comment type="similarity">
    <text evidence="2">Belongs to the EamA transporter family.</text>
</comment>
<evidence type="ECO:0000256" key="6">
    <source>
        <dbReference type="SAM" id="Phobius"/>
    </source>
</evidence>
<keyword evidence="5 6" id="KW-0472">Membrane</keyword>
<feature type="transmembrane region" description="Helical" evidence="6">
    <location>
        <begin position="281"/>
        <end position="299"/>
    </location>
</feature>
<proteinExistence type="inferred from homology"/>
<keyword evidence="4 6" id="KW-1133">Transmembrane helix</keyword>
<comment type="caution">
    <text evidence="8">The sequence shown here is derived from an EMBL/GenBank/DDBJ whole genome shotgun (WGS) entry which is preliminary data.</text>
</comment>
<feature type="transmembrane region" description="Helical" evidence="6">
    <location>
        <begin position="225"/>
        <end position="245"/>
    </location>
</feature>
<evidence type="ECO:0000313" key="8">
    <source>
        <dbReference type="EMBL" id="TVV71754.1"/>
    </source>
</evidence>
<evidence type="ECO:0000256" key="2">
    <source>
        <dbReference type="ARBA" id="ARBA00007362"/>
    </source>
</evidence>
<dbReference type="InterPro" id="IPR037185">
    <property type="entry name" value="EmrE-like"/>
</dbReference>
<gene>
    <name evidence="8" type="ORF">FOY91_16075</name>
</gene>
<feature type="transmembrane region" description="Helical" evidence="6">
    <location>
        <begin position="257"/>
        <end position="275"/>
    </location>
</feature>